<dbReference type="GO" id="GO:0080008">
    <property type="term" value="C:Cul4-RING E3 ubiquitin ligase complex"/>
    <property type="evidence" value="ECO:0007669"/>
    <property type="project" value="TreeGrafter"/>
</dbReference>
<proteinExistence type="predicted"/>
<dbReference type="GO" id="GO:0000045">
    <property type="term" value="P:autophagosome assembly"/>
    <property type="evidence" value="ECO:0007669"/>
    <property type="project" value="TreeGrafter"/>
</dbReference>
<reference evidence="2" key="1">
    <citation type="submission" date="2025-08" db="UniProtKB">
        <authorList>
            <consortium name="RefSeq"/>
        </authorList>
    </citation>
    <scope>IDENTIFICATION</scope>
</reference>
<name>A0A3Q0JN87_DIACI</name>
<protein>
    <submittedName>
        <fullName evidence="2">Activating molecule in BECN1-regulated autophagy protein 1-like</fullName>
    </submittedName>
</protein>
<keyword evidence="1" id="KW-1185">Reference proteome</keyword>
<sequence length="106" mass="11661">MILLSLPGAYGPNSILVPDSYYSPHHRIQAWDFARSNIPDIWNAQKNVVVKECKIHNDASVDISKDGQILVTLLPSGRLSVTTMLGKSTITTPEPTAKTNQLMNLC</sequence>
<dbReference type="GeneID" id="113473118"/>
<dbReference type="Proteomes" id="UP000079169">
    <property type="component" value="Unplaced"/>
</dbReference>
<evidence type="ECO:0000313" key="2">
    <source>
        <dbReference type="RefSeq" id="XP_026688668.1"/>
    </source>
</evidence>
<dbReference type="STRING" id="121845.A0A3Q0JN87"/>
<accession>A0A3Q0JN87</accession>
<dbReference type="InterPro" id="IPR052596">
    <property type="entry name" value="AMBRA1_autophagy"/>
</dbReference>
<gene>
    <name evidence="2" type="primary">LOC113473118</name>
</gene>
<dbReference type="GO" id="GO:1990756">
    <property type="term" value="F:ubiquitin-like ligase-substrate adaptor activity"/>
    <property type="evidence" value="ECO:0007669"/>
    <property type="project" value="TreeGrafter"/>
</dbReference>
<organism evidence="1 2">
    <name type="scientific">Diaphorina citri</name>
    <name type="common">Asian citrus psyllid</name>
    <dbReference type="NCBI Taxonomy" id="121845"/>
    <lineage>
        <taxon>Eukaryota</taxon>
        <taxon>Metazoa</taxon>
        <taxon>Ecdysozoa</taxon>
        <taxon>Arthropoda</taxon>
        <taxon>Hexapoda</taxon>
        <taxon>Insecta</taxon>
        <taxon>Pterygota</taxon>
        <taxon>Neoptera</taxon>
        <taxon>Paraneoptera</taxon>
        <taxon>Hemiptera</taxon>
        <taxon>Sternorrhyncha</taxon>
        <taxon>Psylloidea</taxon>
        <taxon>Psyllidae</taxon>
        <taxon>Diaphorininae</taxon>
        <taxon>Diaphorina</taxon>
    </lineage>
</organism>
<dbReference type="KEGG" id="dci:113473118"/>
<dbReference type="GO" id="GO:0000423">
    <property type="term" value="P:mitophagy"/>
    <property type="evidence" value="ECO:0007669"/>
    <property type="project" value="TreeGrafter"/>
</dbReference>
<dbReference type="AlphaFoldDB" id="A0A3Q0JN87"/>
<dbReference type="RefSeq" id="XP_026688668.1">
    <property type="nucleotide sequence ID" value="XM_026832867.1"/>
</dbReference>
<dbReference type="PANTHER" id="PTHR22874:SF1">
    <property type="entry name" value="ACTIVATING MOLECULE IN BECN1-REGULATED AUTOPHAGY PROTEIN 1"/>
    <property type="match status" value="1"/>
</dbReference>
<dbReference type="PaxDb" id="121845-A0A3Q0JN87"/>
<feature type="non-terminal residue" evidence="2">
    <location>
        <position position="106"/>
    </location>
</feature>
<evidence type="ECO:0000313" key="1">
    <source>
        <dbReference type="Proteomes" id="UP000079169"/>
    </source>
</evidence>
<dbReference type="PANTHER" id="PTHR22874">
    <property type="entry name" value="ACTIVATING MOLECULE IN BECN1-REGULATED AUTOPHAGY PROTEIN 1"/>
    <property type="match status" value="1"/>
</dbReference>